<sequence length="51" mass="6095">DLNHSNLESIIIDQEIKIYELKNLWDSRLEASTRDWSGELRERGIDCEEFN</sequence>
<protein>
    <submittedName>
        <fullName evidence="1">Uncharacterized protein</fullName>
    </submittedName>
</protein>
<keyword evidence="2" id="KW-1185">Reference proteome</keyword>
<dbReference type="EMBL" id="JACGCM010000354">
    <property type="protein sequence ID" value="KAF6173155.1"/>
    <property type="molecule type" value="Genomic_DNA"/>
</dbReference>
<reference evidence="1 2" key="1">
    <citation type="journal article" date="2020" name="IScience">
        <title>Genome Sequencing of the Endangered Kingdonia uniflora (Circaeasteraceae, Ranunculales) Reveals Potential Mechanisms of Evolutionary Specialization.</title>
        <authorList>
            <person name="Sun Y."/>
            <person name="Deng T."/>
            <person name="Zhang A."/>
            <person name="Moore M.J."/>
            <person name="Landis J.B."/>
            <person name="Lin N."/>
            <person name="Zhang H."/>
            <person name="Zhang X."/>
            <person name="Huang J."/>
            <person name="Zhang X."/>
            <person name="Sun H."/>
            <person name="Wang H."/>
        </authorList>
    </citation>
    <scope>NUCLEOTIDE SEQUENCE [LARGE SCALE GENOMIC DNA]</scope>
    <source>
        <strain evidence="1">TB1705</strain>
        <tissue evidence="1">Leaf</tissue>
    </source>
</reference>
<comment type="caution">
    <text evidence="1">The sequence shown here is derived from an EMBL/GenBank/DDBJ whole genome shotgun (WGS) entry which is preliminary data.</text>
</comment>
<dbReference type="AlphaFoldDB" id="A0A7J7P152"/>
<feature type="non-terminal residue" evidence="1">
    <location>
        <position position="1"/>
    </location>
</feature>
<organism evidence="1 2">
    <name type="scientific">Kingdonia uniflora</name>
    <dbReference type="NCBI Taxonomy" id="39325"/>
    <lineage>
        <taxon>Eukaryota</taxon>
        <taxon>Viridiplantae</taxon>
        <taxon>Streptophyta</taxon>
        <taxon>Embryophyta</taxon>
        <taxon>Tracheophyta</taxon>
        <taxon>Spermatophyta</taxon>
        <taxon>Magnoliopsida</taxon>
        <taxon>Ranunculales</taxon>
        <taxon>Circaeasteraceae</taxon>
        <taxon>Kingdonia</taxon>
    </lineage>
</organism>
<evidence type="ECO:0000313" key="1">
    <source>
        <dbReference type="EMBL" id="KAF6173155.1"/>
    </source>
</evidence>
<gene>
    <name evidence="1" type="ORF">GIB67_028453</name>
</gene>
<proteinExistence type="predicted"/>
<evidence type="ECO:0000313" key="2">
    <source>
        <dbReference type="Proteomes" id="UP000541444"/>
    </source>
</evidence>
<name>A0A7J7P152_9MAGN</name>
<accession>A0A7J7P152</accession>
<dbReference type="Proteomes" id="UP000541444">
    <property type="component" value="Unassembled WGS sequence"/>
</dbReference>